<dbReference type="GO" id="GO:0016740">
    <property type="term" value="F:transferase activity"/>
    <property type="evidence" value="ECO:0007669"/>
    <property type="project" value="UniProtKB-KW"/>
</dbReference>
<proteinExistence type="predicted"/>
<dbReference type="RefSeq" id="WP_126798209.1">
    <property type="nucleotide sequence ID" value="NZ_PIPO01000002.1"/>
</dbReference>
<comment type="caution">
    <text evidence="1">The sequence shown here is derived from an EMBL/GenBank/DDBJ whole genome shotgun (WGS) entry which is preliminary data.</text>
</comment>
<keyword evidence="2" id="KW-1185">Reference proteome</keyword>
<protein>
    <submittedName>
        <fullName evidence="1">Glycosyltransferase</fullName>
    </submittedName>
</protein>
<accession>A0A432WIJ8</accession>
<name>A0A432WIJ8_9GAMM</name>
<keyword evidence="1" id="KW-0808">Transferase</keyword>
<dbReference type="InterPro" id="IPR029044">
    <property type="entry name" value="Nucleotide-diphossugar_trans"/>
</dbReference>
<evidence type="ECO:0000313" key="2">
    <source>
        <dbReference type="Proteomes" id="UP000287823"/>
    </source>
</evidence>
<dbReference type="EMBL" id="PIPO01000002">
    <property type="protein sequence ID" value="RUO33634.1"/>
    <property type="molecule type" value="Genomic_DNA"/>
</dbReference>
<organism evidence="1 2">
    <name type="scientific">Aliidiomarina soli</name>
    <dbReference type="NCBI Taxonomy" id="1928574"/>
    <lineage>
        <taxon>Bacteria</taxon>
        <taxon>Pseudomonadati</taxon>
        <taxon>Pseudomonadota</taxon>
        <taxon>Gammaproteobacteria</taxon>
        <taxon>Alteromonadales</taxon>
        <taxon>Idiomarinaceae</taxon>
        <taxon>Aliidiomarina</taxon>
    </lineage>
</organism>
<dbReference type="Proteomes" id="UP000287823">
    <property type="component" value="Unassembled WGS sequence"/>
</dbReference>
<evidence type="ECO:0000313" key="1">
    <source>
        <dbReference type="EMBL" id="RUO33634.1"/>
    </source>
</evidence>
<gene>
    <name evidence="1" type="ORF">CWE14_03985</name>
</gene>
<reference evidence="1 2" key="1">
    <citation type="journal article" date="2011" name="Front. Microbiol.">
        <title>Genomic signatures of strain selection and enhancement in Bacillus atrophaeus var. globigii, a historical biowarfare simulant.</title>
        <authorList>
            <person name="Gibbons H.S."/>
            <person name="Broomall S.M."/>
            <person name="McNew L.A."/>
            <person name="Daligault H."/>
            <person name="Chapman C."/>
            <person name="Bruce D."/>
            <person name="Karavis M."/>
            <person name="Krepps M."/>
            <person name="McGregor P.A."/>
            <person name="Hong C."/>
            <person name="Park K.H."/>
            <person name="Akmal A."/>
            <person name="Feldman A."/>
            <person name="Lin J.S."/>
            <person name="Chang W.E."/>
            <person name="Higgs B.W."/>
            <person name="Demirev P."/>
            <person name="Lindquist J."/>
            <person name="Liem A."/>
            <person name="Fochler E."/>
            <person name="Read T.D."/>
            <person name="Tapia R."/>
            <person name="Johnson S."/>
            <person name="Bishop-Lilly K.A."/>
            <person name="Detter C."/>
            <person name="Han C."/>
            <person name="Sozhamannan S."/>
            <person name="Rosenzweig C.N."/>
            <person name="Skowronski E.W."/>
        </authorList>
    </citation>
    <scope>NUCLEOTIDE SEQUENCE [LARGE SCALE GENOMIC DNA]</scope>
    <source>
        <strain evidence="1 2">Y4G10-17</strain>
    </source>
</reference>
<sequence length="295" mass="33838">MNWIKELPATVAYRVRRKYNSLEASRVKRQSVRLITEAWEARDTKKPVAHPLPLKLMINLTSFPDRFDTLHLTLKSLLTQSVKPDAVNLWLFEGDKQHLPQHVLDLQPFGLTIHWVSEDTRSYKKLIPALQRFPDVFHVTADDDIYYRPDWLKQLVDGYTGDNNQILALRAHFVRRYADGTVQPYRKWEAKTERKGPSKDLFFTSGGGVLFPPGSLHPDAVNAELAAELAPTADDIWWFVMALLNESKLKRVGENKGLVTWPSVESSFLWGINKSAEHGNDAQLNNLLSHYNLKL</sequence>
<dbReference type="AlphaFoldDB" id="A0A432WIJ8"/>
<dbReference type="SUPFAM" id="SSF53448">
    <property type="entry name" value="Nucleotide-diphospho-sugar transferases"/>
    <property type="match status" value="1"/>
</dbReference>